<protein>
    <recommendedName>
        <fullName evidence="1">RNase H type-1 domain-containing protein</fullName>
    </recommendedName>
</protein>
<dbReference type="InterPro" id="IPR052929">
    <property type="entry name" value="RNase_H-like_EbsB-rel"/>
</dbReference>
<dbReference type="PANTHER" id="PTHR47074:SF61">
    <property type="entry name" value="RNASE H TYPE-1 DOMAIN-CONTAINING PROTEIN"/>
    <property type="match status" value="1"/>
</dbReference>
<dbReference type="Pfam" id="PF13456">
    <property type="entry name" value="RVT_3"/>
    <property type="match status" value="1"/>
</dbReference>
<gene>
    <name evidence="2" type="ORF">V6N11_022443</name>
</gene>
<dbReference type="InterPro" id="IPR044730">
    <property type="entry name" value="RNase_H-like_dom_plant"/>
</dbReference>
<proteinExistence type="predicted"/>
<evidence type="ECO:0000313" key="3">
    <source>
        <dbReference type="Proteomes" id="UP001396334"/>
    </source>
</evidence>
<dbReference type="CDD" id="cd06222">
    <property type="entry name" value="RNase_H_like"/>
    <property type="match status" value="1"/>
</dbReference>
<accession>A0ABR2TJR6</accession>
<dbReference type="Proteomes" id="UP001396334">
    <property type="component" value="Unassembled WGS sequence"/>
</dbReference>
<sequence>MAACIVPYNNVSDAFVAEALTCKNAIQVAKDMRLLNVIVERDRDSLSVVKKLNSTTHDSSVIALIIVDIKDLAKSFNIISFYFVHRGANKGSRVLSCSRSTLLNRNYAIGTAAVAEANRRNLLSN</sequence>
<evidence type="ECO:0000259" key="1">
    <source>
        <dbReference type="Pfam" id="PF13456"/>
    </source>
</evidence>
<feature type="domain" description="RNase H type-1" evidence="1">
    <location>
        <begin position="8"/>
        <end position="91"/>
    </location>
</feature>
<dbReference type="EMBL" id="JBBPBN010000005">
    <property type="protein sequence ID" value="KAK9037535.1"/>
    <property type="molecule type" value="Genomic_DNA"/>
</dbReference>
<dbReference type="PANTHER" id="PTHR47074">
    <property type="entry name" value="BNAC02G40300D PROTEIN"/>
    <property type="match status" value="1"/>
</dbReference>
<dbReference type="InterPro" id="IPR002156">
    <property type="entry name" value="RNaseH_domain"/>
</dbReference>
<reference evidence="2 3" key="1">
    <citation type="journal article" date="2024" name="G3 (Bethesda)">
        <title>Genome assembly of Hibiscus sabdariffa L. provides insights into metabolisms of medicinal natural products.</title>
        <authorList>
            <person name="Kim T."/>
        </authorList>
    </citation>
    <scope>NUCLEOTIDE SEQUENCE [LARGE SCALE GENOMIC DNA]</scope>
    <source>
        <strain evidence="2">TK-2024</strain>
        <tissue evidence="2">Old leaves</tissue>
    </source>
</reference>
<name>A0ABR2TJR6_9ROSI</name>
<keyword evidence="3" id="KW-1185">Reference proteome</keyword>
<evidence type="ECO:0000313" key="2">
    <source>
        <dbReference type="EMBL" id="KAK9037535.1"/>
    </source>
</evidence>
<organism evidence="2 3">
    <name type="scientific">Hibiscus sabdariffa</name>
    <name type="common">roselle</name>
    <dbReference type="NCBI Taxonomy" id="183260"/>
    <lineage>
        <taxon>Eukaryota</taxon>
        <taxon>Viridiplantae</taxon>
        <taxon>Streptophyta</taxon>
        <taxon>Embryophyta</taxon>
        <taxon>Tracheophyta</taxon>
        <taxon>Spermatophyta</taxon>
        <taxon>Magnoliopsida</taxon>
        <taxon>eudicotyledons</taxon>
        <taxon>Gunneridae</taxon>
        <taxon>Pentapetalae</taxon>
        <taxon>rosids</taxon>
        <taxon>malvids</taxon>
        <taxon>Malvales</taxon>
        <taxon>Malvaceae</taxon>
        <taxon>Malvoideae</taxon>
        <taxon>Hibiscus</taxon>
    </lineage>
</organism>
<comment type="caution">
    <text evidence="2">The sequence shown here is derived from an EMBL/GenBank/DDBJ whole genome shotgun (WGS) entry which is preliminary data.</text>
</comment>